<dbReference type="Pfam" id="PF25574">
    <property type="entry name" value="TPR_IMB1"/>
    <property type="match status" value="1"/>
</dbReference>
<proteinExistence type="predicted"/>
<dbReference type="EMBL" id="HBII01034301">
    <property type="protein sequence ID" value="CAE0355325.1"/>
    <property type="molecule type" value="Transcribed_RNA"/>
</dbReference>
<keyword evidence="1" id="KW-0677">Repeat</keyword>
<dbReference type="InterPro" id="IPR016024">
    <property type="entry name" value="ARM-type_fold"/>
</dbReference>
<dbReference type="SUPFAM" id="SSF48371">
    <property type="entry name" value="ARM repeat"/>
    <property type="match status" value="1"/>
</dbReference>
<reference evidence="3" key="1">
    <citation type="submission" date="2021-01" db="EMBL/GenBank/DDBJ databases">
        <authorList>
            <person name="Corre E."/>
            <person name="Pelletier E."/>
            <person name="Niang G."/>
            <person name="Scheremetjew M."/>
            <person name="Finn R."/>
            <person name="Kale V."/>
            <person name="Holt S."/>
            <person name="Cochrane G."/>
            <person name="Meng A."/>
            <person name="Brown T."/>
            <person name="Cohen L."/>
        </authorList>
    </citation>
    <scope>NUCLEOTIDE SEQUENCE</scope>
    <source>
        <strain evidence="3">FSP1.4</strain>
    </source>
</reference>
<name>A0A7S3JHI3_9SPIT</name>
<evidence type="ECO:0000313" key="3">
    <source>
        <dbReference type="EMBL" id="CAE0355325.1"/>
    </source>
</evidence>
<evidence type="ECO:0000256" key="1">
    <source>
        <dbReference type="ARBA" id="ARBA00022737"/>
    </source>
</evidence>
<evidence type="ECO:0000259" key="2">
    <source>
        <dbReference type="Pfam" id="PF25574"/>
    </source>
</evidence>
<organism evidence="3">
    <name type="scientific">Euplotes harpa</name>
    <dbReference type="NCBI Taxonomy" id="151035"/>
    <lineage>
        <taxon>Eukaryota</taxon>
        <taxon>Sar</taxon>
        <taxon>Alveolata</taxon>
        <taxon>Ciliophora</taxon>
        <taxon>Intramacronucleata</taxon>
        <taxon>Spirotrichea</taxon>
        <taxon>Hypotrichia</taxon>
        <taxon>Euplotida</taxon>
        <taxon>Euplotidae</taxon>
        <taxon>Euplotes</taxon>
    </lineage>
</organism>
<dbReference type="InterPro" id="IPR011989">
    <property type="entry name" value="ARM-like"/>
</dbReference>
<dbReference type="Gene3D" id="1.25.10.10">
    <property type="entry name" value="Leucine-rich Repeat Variant"/>
    <property type="match status" value="1"/>
</dbReference>
<accession>A0A7S3JHI3</accession>
<sequence>MVESQNIISAFKDYVPLLHGIMINRNLQREAKLGAVTAIGDTYLITKDQFLPFLEDTLKLFSSAAEQCIDVNVNDFDLVEYIVKLQGALIESYTCIIQEVANSDAKVYQMLEEYVPGIVKFCIICVQGKFSPTLPRVKEIAGLIGDLATTYQKKEYFEYNEIEEIVKFLKDAEDEEANSIGNWIINSLSSFCNA</sequence>
<dbReference type="AlphaFoldDB" id="A0A7S3JHI3"/>
<protein>
    <recommendedName>
        <fullName evidence="2">Importin subunit beta-1/Transportin-1-like TPR repeats domain-containing protein</fullName>
    </recommendedName>
</protein>
<feature type="domain" description="Importin subunit beta-1/Transportin-1-like TPR repeats" evidence="2">
    <location>
        <begin position="13"/>
        <end position="171"/>
    </location>
</feature>
<gene>
    <name evidence="3" type="ORF">EHAR0213_LOCUS14242</name>
</gene>
<dbReference type="InterPro" id="IPR058584">
    <property type="entry name" value="IMB1_TNPO1-like_TPR"/>
</dbReference>